<evidence type="ECO:0000313" key="2">
    <source>
        <dbReference type="Proteomes" id="UP001597079"/>
    </source>
</evidence>
<gene>
    <name evidence="1" type="ORF">ACFSB2_12895</name>
</gene>
<keyword evidence="2" id="KW-1185">Reference proteome</keyword>
<protein>
    <submittedName>
        <fullName evidence="1">Uncharacterized protein</fullName>
    </submittedName>
</protein>
<dbReference type="RefSeq" id="WP_377943477.1">
    <property type="nucleotide sequence ID" value="NZ_JBHUCX010000030.1"/>
</dbReference>
<sequence>MFFNPVVTIPKDTYRRVEMLVSEIARMQTGIELKGPDLDHECDLFIANVAEEYVRQYFEESTRSVAQFVSIAQKPEIEEKKLWRRR</sequence>
<dbReference type="EMBL" id="JBHUCX010000030">
    <property type="protein sequence ID" value="MFD1675592.1"/>
    <property type="molecule type" value="Genomic_DNA"/>
</dbReference>
<name>A0ABW4JKH5_9BACL</name>
<comment type="caution">
    <text evidence="1">The sequence shown here is derived from an EMBL/GenBank/DDBJ whole genome shotgun (WGS) entry which is preliminary data.</text>
</comment>
<evidence type="ECO:0000313" key="1">
    <source>
        <dbReference type="EMBL" id="MFD1675592.1"/>
    </source>
</evidence>
<proteinExistence type="predicted"/>
<reference evidence="2" key="1">
    <citation type="journal article" date="2019" name="Int. J. Syst. Evol. Microbiol.">
        <title>The Global Catalogue of Microorganisms (GCM) 10K type strain sequencing project: providing services to taxonomists for standard genome sequencing and annotation.</title>
        <authorList>
            <consortium name="The Broad Institute Genomics Platform"/>
            <consortium name="The Broad Institute Genome Sequencing Center for Infectious Disease"/>
            <person name="Wu L."/>
            <person name="Ma J."/>
        </authorList>
    </citation>
    <scope>NUCLEOTIDE SEQUENCE [LARGE SCALE GENOMIC DNA]</scope>
    <source>
        <strain evidence="2">CGMCC 1.12286</strain>
    </source>
</reference>
<organism evidence="1 2">
    <name type="scientific">Alicyclobacillus fodiniaquatilis</name>
    <dbReference type="NCBI Taxonomy" id="1661150"/>
    <lineage>
        <taxon>Bacteria</taxon>
        <taxon>Bacillati</taxon>
        <taxon>Bacillota</taxon>
        <taxon>Bacilli</taxon>
        <taxon>Bacillales</taxon>
        <taxon>Alicyclobacillaceae</taxon>
        <taxon>Alicyclobacillus</taxon>
    </lineage>
</organism>
<dbReference type="Proteomes" id="UP001597079">
    <property type="component" value="Unassembled WGS sequence"/>
</dbReference>
<accession>A0ABW4JKH5</accession>